<comment type="similarity">
    <text evidence="1">Belongs to the APC5 family.</text>
</comment>
<dbReference type="GO" id="GO:0031145">
    <property type="term" value="P:anaphase-promoting complex-dependent catabolic process"/>
    <property type="evidence" value="ECO:0007669"/>
    <property type="project" value="TreeGrafter"/>
</dbReference>
<keyword evidence="3" id="KW-0132">Cell division</keyword>
<dbReference type="InterPro" id="IPR037679">
    <property type="entry name" value="Apc5"/>
</dbReference>
<keyword evidence="5" id="KW-0833">Ubl conjugation pathway</keyword>
<evidence type="ECO:0000313" key="8">
    <source>
        <dbReference type="EMBL" id="TFK42614.1"/>
    </source>
</evidence>
<proteinExistence type="inferred from homology"/>
<dbReference type="PANTHER" id="PTHR12830">
    <property type="entry name" value="ANAPHASE-PROMOTING COMPLEX SUBUNIT 5"/>
    <property type="match status" value="1"/>
</dbReference>
<evidence type="ECO:0000256" key="2">
    <source>
        <dbReference type="ARBA" id="ARBA00016066"/>
    </source>
</evidence>
<dbReference type="Pfam" id="PF12862">
    <property type="entry name" value="ANAPC5"/>
    <property type="match status" value="1"/>
</dbReference>
<evidence type="ECO:0000256" key="4">
    <source>
        <dbReference type="ARBA" id="ARBA00022776"/>
    </source>
</evidence>
<dbReference type="AlphaFoldDB" id="A0A5C3MAY9"/>
<accession>A0A5C3MAY9</accession>
<reference evidence="8 9" key="1">
    <citation type="journal article" date="2019" name="Nat. Ecol. Evol.">
        <title>Megaphylogeny resolves global patterns of mushroom evolution.</title>
        <authorList>
            <person name="Varga T."/>
            <person name="Krizsan K."/>
            <person name="Foldi C."/>
            <person name="Dima B."/>
            <person name="Sanchez-Garcia M."/>
            <person name="Sanchez-Ramirez S."/>
            <person name="Szollosi G.J."/>
            <person name="Szarkandi J.G."/>
            <person name="Papp V."/>
            <person name="Albert L."/>
            <person name="Andreopoulos W."/>
            <person name="Angelini C."/>
            <person name="Antonin V."/>
            <person name="Barry K.W."/>
            <person name="Bougher N.L."/>
            <person name="Buchanan P."/>
            <person name="Buyck B."/>
            <person name="Bense V."/>
            <person name="Catcheside P."/>
            <person name="Chovatia M."/>
            <person name="Cooper J."/>
            <person name="Damon W."/>
            <person name="Desjardin D."/>
            <person name="Finy P."/>
            <person name="Geml J."/>
            <person name="Haridas S."/>
            <person name="Hughes K."/>
            <person name="Justo A."/>
            <person name="Karasinski D."/>
            <person name="Kautmanova I."/>
            <person name="Kiss B."/>
            <person name="Kocsube S."/>
            <person name="Kotiranta H."/>
            <person name="LaButti K.M."/>
            <person name="Lechner B.E."/>
            <person name="Liimatainen K."/>
            <person name="Lipzen A."/>
            <person name="Lukacs Z."/>
            <person name="Mihaltcheva S."/>
            <person name="Morgado L.N."/>
            <person name="Niskanen T."/>
            <person name="Noordeloos M.E."/>
            <person name="Ohm R.A."/>
            <person name="Ortiz-Santana B."/>
            <person name="Ovrebo C."/>
            <person name="Racz N."/>
            <person name="Riley R."/>
            <person name="Savchenko A."/>
            <person name="Shiryaev A."/>
            <person name="Soop K."/>
            <person name="Spirin V."/>
            <person name="Szebenyi C."/>
            <person name="Tomsovsky M."/>
            <person name="Tulloss R.E."/>
            <person name="Uehling J."/>
            <person name="Grigoriev I.V."/>
            <person name="Vagvolgyi C."/>
            <person name="Papp T."/>
            <person name="Martin F.M."/>
            <person name="Miettinen O."/>
            <person name="Hibbett D.S."/>
            <person name="Nagy L.G."/>
        </authorList>
    </citation>
    <scope>NUCLEOTIDE SEQUENCE [LARGE SCALE GENOMIC DNA]</scope>
    <source>
        <strain evidence="8 9">CBS 166.37</strain>
    </source>
</reference>
<evidence type="ECO:0000256" key="3">
    <source>
        <dbReference type="ARBA" id="ARBA00022618"/>
    </source>
</evidence>
<dbReference type="STRING" id="68775.A0A5C3MAY9"/>
<evidence type="ECO:0000256" key="6">
    <source>
        <dbReference type="ARBA" id="ARBA00023306"/>
    </source>
</evidence>
<sequence length="685" mass="78679">MDDSTPPVEHILRPHHIAILTIFALGFQDNVYKRFPVPFTLHLYRLLLNEVSEVAYPKGYQELMEELSSGPRADAEECRAFIQRIYAMREELQSPEMLANFFASQTSLFLEKSEDTRRSIFGYFCRRCFVTFLKLSFTSVIKLQKDYQTWTRGDSQAGYEVIKKEPLIHAESLIFKTQADKHPWAKSHALDASEKGQAIGDEYVASENLRRFFEQHFHEANDSGLRQHALLNLARTHYIRGEQLAARKLLSEAVSVARTSGDRITLQHCIRQAETNRCHFASLFNRLPPEIPGQKPVLNDVQPDLHPHEVLFDVQKLLDEHNDQPLGAAFARIVQAVSLFDHLLDVQLSTPTEEEQWAQHAVQSIVWSLSGCEKLAAVEENIVIAFTNMNSDDNTRLTVLLNKAYKAATLYTPSAYKARQGQYDKGLSILLEPSAWRGLALHDYTLWAHEIWHILVLRATRRGQYRLYREYLLPRQPQGLFNPRQYVFDVSGIELSKVTQPLYDVLQMRKHGQATTVIEQILKALWNAEFLGRMDEYRTGIILLADVGLEYGLSKRSRQILDEIMPQIMLGENLEQRALACFIMARCILLAEESIPSTFQLALSYLSAAESDFMQLEMFRSLTDVQYLTSVIYHNLGMEKERDEVIARHDSSRVEQRRLEAIVVDKDTQRVLELVINVGAALARR</sequence>
<evidence type="ECO:0000256" key="5">
    <source>
        <dbReference type="ARBA" id="ARBA00022786"/>
    </source>
</evidence>
<evidence type="ECO:0000256" key="1">
    <source>
        <dbReference type="ARBA" id="ARBA00007450"/>
    </source>
</evidence>
<keyword evidence="9" id="KW-1185">Reference proteome</keyword>
<organism evidence="8 9">
    <name type="scientific">Crucibulum laeve</name>
    <dbReference type="NCBI Taxonomy" id="68775"/>
    <lineage>
        <taxon>Eukaryota</taxon>
        <taxon>Fungi</taxon>
        <taxon>Dikarya</taxon>
        <taxon>Basidiomycota</taxon>
        <taxon>Agaricomycotina</taxon>
        <taxon>Agaricomycetes</taxon>
        <taxon>Agaricomycetidae</taxon>
        <taxon>Agaricales</taxon>
        <taxon>Agaricineae</taxon>
        <taxon>Nidulariaceae</taxon>
        <taxon>Crucibulum</taxon>
    </lineage>
</organism>
<feature type="domain" description="Anaphase-promoting complex subunit 5" evidence="7">
    <location>
        <begin position="205"/>
        <end position="270"/>
    </location>
</feature>
<dbReference type="OrthoDB" id="2504561at2759"/>
<dbReference type="GO" id="GO:0051301">
    <property type="term" value="P:cell division"/>
    <property type="evidence" value="ECO:0007669"/>
    <property type="project" value="UniProtKB-KW"/>
</dbReference>
<dbReference type="PANTHER" id="PTHR12830:SF9">
    <property type="entry name" value="ANAPHASE-PROMOTING COMPLEX SUBUNIT 5"/>
    <property type="match status" value="1"/>
</dbReference>
<dbReference type="InterPro" id="IPR026000">
    <property type="entry name" value="Apc5_dom"/>
</dbReference>
<name>A0A5C3MAY9_9AGAR</name>
<evidence type="ECO:0000259" key="7">
    <source>
        <dbReference type="Pfam" id="PF12862"/>
    </source>
</evidence>
<dbReference type="GO" id="GO:0070979">
    <property type="term" value="P:protein K11-linked ubiquitination"/>
    <property type="evidence" value="ECO:0007669"/>
    <property type="project" value="TreeGrafter"/>
</dbReference>
<dbReference type="GO" id="GO:0005680">
    <property type="term" value="C:anaphase-promoting complex"/>
    <property type="evidence" value="ECO:0007669"/>
    <property type="project" value="InterPro"/>
</dbReference>
<keyword evidence="6" id="KW-0131">Cell cycle</keyword>
<dbReference type="Proteomes" id="UP000308652">
    <property type="component" value="Unassembled WGS sequence"/>
</dbReference>
<keyword evidence="4" id="KW-0498">Mitosis</keyword>
<dbReference type="GO" id="GO:0045842">
    <property type="term" value="P:positive regulation of mitotic metaphase/anaphase transition"/>
    <property type="evidence" value="ECO:0007669"/>
    <property type="project" value="TreeGrafter"/>
</dbReference>
<gene>
    <name evidence="8" type="ORF">BDQ12DRAFT_597893</name>
</gene>
<dbReference type="EMBL" id="ML213592">
    <property type="protein sequence ID" value="TFK42614.1"/>
    <property type="molecule type" value="Genomic_DNA"/>
</dbReference>
<protein>
    <recommendedName>
        <fullName evidence="2">Anaphase-promoting complex subunit 5</fullName>
    </recommendedName>
</protein>
<evidence type="ECO:0000313" key="9">
    <source>
        <dbReference type="Proteomes" id="UP000308652"/>
    </source>
</evidence>